<feature type="transmembrane region" description="Helical" evidence="5">
    <location>
        <begin position="217"/>
        <end position="238"/>
    </location>
</feature>
<dbReference type="SUPFAM" id="SSF103481">
    <property type="entry name" value="Multidrug resistance efflux transporter EmrE"/>
    <property type="match status" value="2"/>
</dbReference>
<gene>
    <name evidence="7" type="ORF">QM524_06465</name>
</gene>
<feature type="transmembrane region" description="Helical" evidence="5">
    <location>
        <begin position="95"/>
        <end position="111"/>
    </location>
</feature>
<organism evidence="7 8">
    <name type="scientific">Flectobacillus roseus</name>
    <dbReference type="NCBI Taxonomy" id="502259"/>
    <lineage>
        <taxon>Bacteria</taxon>
        <taxon>Pseudomonadati</taxon>
        <taxon>Bacteroidota</taxon>
        <taxon>Cytophagia</taxon>
        <taxon>Cytophagales</taxon>
        <taxon>Flectobacillaceae</taxon>
        <taxon>Flectobacillus</taxon>
    </lineage>
</organism>
<evidence type="ECO:0000313" key="7">
    <source>
        <dbReference type="EMBL" id="MDI9858842.1"/>
    </source>
</evidence>
<evidence type="ECO:0000256" key="3">
    <source>
        <dbReference type="ARBA" id="ARBA00022989"/>
    </source>
</evidence>
<dbReference type="EMBL" id="JASHIF010000004">
    <property type="protein sequence ID" value="MDI9858842.1"/>
    <property type="molecule type" value="Genomic_DNA"/>
</dbReference>
<accession>A0ABT6Y5K0</accession>
<dbReference type="PANTHER" id="PTHR22911:SF6">
    <property type="entry name" value="SOLUTE CARRIER FAMILY 35 MEMBER G1"/>
    <property type="match status" value="1"/>
</dbReference>
<dbReference type="Pfam" id="PF00892">
    <property type="entry name" value="EamA"/>
    <property type="match status" value="2"/>
</dbReference>
<keyword evidence="3 5" id="KW-1133">Transmembrane helix</keyword>
<evidence type="ECO:0000259" key="6">
    <source>
        <dbReference type="Pfam" id="PF00892"/>
    </source>
</evidence>
<keyword evidence="4 5" id="KW-0472">Membrane</keyword>
<evidence type="ECO:0000313" key="8">
    <source>
        <dbReference type="Proteomes" id="UP001236507"/>
    </source>
</evidence>
<feature type="transmembrane region" description="Helical" evidence="5">
    <location>
        <begin position="175"/>
        <end position="197"/>
    </location>
</feature>
<proteinExistence type="predicted"/>
<feature type="transmembrane region" description="Helical" evidence="5">
    <location>
        <begin position="68"/>
        <end position="89"/>
    </location>
</feature>
<reference evidence="7 8" key="1">
    <citation type="submission" date="2023-05" db="EMBL/GenBank/DDBJ databases">
        <title>Novel species of genus Flectobacillus isolated from stream in China.</title>
        <authorList>
            <person name="Lu H."/>
        </authorList>
    </citation>
    <scope>NUCLEOTIDE SEQUENCE [LARGE SCALE GENOMIC DNA]</scope>
    <source>
        <strain evidence="7 8">KCTC 42575</strain>
    </source>
</reference>
<dbReference type="Proteomes" id="UP001236507">
    <property type="component" value="Unassembled WGS sequence"/>
</dbReference>
<dbReference type="RefSeq" id="WP_283343939.1">
    <property type="nucleotide sequence ID" value="NZ_JASHIF010000004.1"/>
</dbReference>
<dbReference type="InterPro" id="IPR037185">
    <property type="entry name" value="EmrE-like"/>
</dbReference>
<keyword evidence="8" id="KW-1185">Reference proteome</keyword>
<feature type="transmembrane region" description="Helical" evidence="5">
    <location>
        <begin position="120"/>
        <end position="137"/>
    </location>
</feature>
<dbReference type="InterPro" id="IPR000620">
    <property type="entry name" value="EamA_dom"/>
</dbReference>
<comment type="caution">
    <text evidence="7">The sequence shown here is derived from an EMBL/GenBank/DDBJ whole genome shotgun (WGS) entry which is preliminary data.</text>
</comment>
<feature type="domain" description="EamA" evidence="6">
    <location>
        <begin position="149"/>
        <end position="287"/>
    </location>
</feature>
<feature type="domain" description="EamA" evidence="6">
    <location>
        <begin position="4"/>
        <end position="135"/>
    </location>
</feature>
<name>A0ABT6Y5K0_9BACT</name>
<keyword evidence="2 5" id="KW-0812">Transmembrane</keyword>
<protein>
    <submittedName>
        <fullName evidence="7">DMT family transporter</fullName>
    </submittedName>
</protein>
<feature type="transmembrane region" description="Helical" evidence="5">
    <location>
        <begin position="245"/>
        <end position="265"/>
    </location>
</feature>
<feature type="transmembrane region" description="Helical" evidence="5">
    <location>
        <begin position="271"/>
        <end position="289"/>
    </location>
</feature>
<comment type="subcellular location">
    <subcellularLocation>
        <location evidence="1">Membrane</location>
        <topology evidence="1">Multi-pass membrane protein</topology>
    </subcellularLocation>
</comment>
<evidence type="ECO:0000256" key="4">
    <source>
        <dbReference type="ARBA" id="ARBA00023136"/>
    </source>
</evidence>
<evidence type="ECO:0000256" key="1">
    <source>
        <dbReference type="ARBA" id="ARBA00004141"/>
    </source>
</evidence>
<evidence type="ECO:0000256" key="2">
    <source>
        <dbReference type="ARBA" id="ARBA00022692"/>
    </source>
</evidence>
<sequence>MKNKGVRYMLMSSLCFAIMSAIAKVLGKVFPSVELVFFRNIVGLIFIISSIIKRPLQQVGGRFGLLTLRGIMGTISLYTLFYCITHIGLAQTSTYGQAFPIFLAIFSYFLTKDERLNRKQWAAVGLGFVGILLIFKPDVRIPIQHHLAGLNYAIFTALSFLSIRELKRYYDTRSVVMSFMLTGVVASMISMILGEWITDHRWDFMIGKFVMPQGMQWFWVLLMGLLAMCVQIFNTLALGAEKAGIVGVVSYSSIVFAMILGTILGDKLPDTITILGIICIIASGIYISIKKDSK</sequence>
<evidence type="ECO:0000256" key="5">
    <source>
        <dbReference type="SAM" id="Phobius"/>
    </source>
</evidence>
<feature type="transmembrane region" description="Helical" evidence="5">
    <location>
        <begin position="143"/>
        <end position="163"/>
    </location>
</feature>
<dbReference type="PANTHER" id="PTHR22911">
    <property type="entry name" value="ACYL-MALONYL CONDENSING ENZYME-RELATED"/>
    <property type="match status" value="1"/>
</dbReference>
<feature type="transmembrane region" description="Helical" evidence="5">
    <location>
        <begin position="37"/>
        <end position="56"/>
    </location>
</feature>